<proteinExistence type="predicted"/>
<feature type="transmembrane region" description="Helical" evidence="1">
    <location>
        <begin position="26"/>
        <end position="47"/>
    </location>
</feature>
<dbReference type="GO" id="GO:0016787">
    <property type="term" value="F:hydrolase activity"/>
    <property type="evidence" value="ECO:0007669"/>
    <property type="project" value="UniProtKB-KW"/>
</dbReference>
<name>A0ABT0Q614_9RHOB</name>
<keyword evidence="1" id="KW-0472">Membrane</keyword>
<organism evidence="3 4">
    <name type="scientific">Ruegeria spongiae</name>
    <dbReference type="NCBI Taxonomy" id="2942209"/>
    <lineage>
        <taxon>Bacteria</taxon>
        <taxon>Pseudomonadati</taxon>
        <taxon>Pseudomonadota</taxon>
        <taxon>Alphaproteobacteria</taxon>
        <taxon>Rhodobacterales</taxon>
        <taxon>Roseobacteraceae</taxon>
        <taxon>Ruegeria</taxon>
    </lineage>
</organism>
<sequence>MSDTMNIKPDARPTQNSAGRSAARRILIGVLVAAVAAYLSAMAYMYLFQRSFVFKPGGEVAAPVVAGVPEVSVDTIRMADGTEVIIWTAPPTMEDAPTVLFFHGNSGNLSDRADRFRHILDSGYGLYAPGYRGYPGSGGAPSEVAFVADGLEHFDRLSGGDAAVIVHGQSLGTGVATAVAAQRAGIDLLVLEAPYTATVDMAAEQYPWLPVSFLMKDPFVSRDRIGQVDAPVFIAHGTADEVIPVAHGEALFGFANDPRSLMIVEGADHGNLWSHGLWDEVQRQIDGRGQ</sequence>
<keyword evidence="4" id="KW-1185">Reference proteome</keyword>
<protein>
    <submittedName>
        <fullName evidence="3">Alpha/beta hydrolase</fullName>
    </submittedName>
</protein>
<dbReference type="Pfam" id="PF00561">
    <property type="entry name" value="Abhydrolase_1"/>
    <property type="match status" value="1"/>
</dbReference>
<dbReference type="RefSeq" id="WP_249711985.1">
    <property type="nucleotide sequence ID" value="NZ_JAMFMB010000026.1"/>
</dbReference>
<dbReference type="EMBL" id="JAMFMB010000026">
    <property type="protein sequence ID" value="MCL6285316.1"/>
    <property type="molecule type" value="Genomic_DNA"/>
</dbReference>
<evidence type="ECO:0000313" key="3">
    <source>
        <dbReference type="EMBL" id="MCL6285316.1"/>
    </source>
</evidence>
<dbReference type="Proteomes" id="UP001203880">
    <property type="component" value="Unassembled WGS sequence"/>
</dbReference>
<dbReference type="PANTHER" id="PTHR12277:SF81">
    <property type="entry name" value="PROTEIN ABHD13"/>
    <property type="match status" value="1"/>
</dbReference>
<reference evidence="3" key="1">
    <citation type="submission" date="2022-05" db="EMBL/GenBank/DDBJ databases">
        <authorList>
            <person name="Park J.-S."/>
        </authorList>
    </citation>
    <scope>NUCLEOTIDE SEQUENCE</scope>
    <source>
        <strain evidence="3">2012CJ41-6</strain>
    </source>
</reference>
<gene>
    <name evidence="3" type="ORF">M3P21_17440</name>
</gene>
<evidence type="ECO:0000259" key="2">
    <source>
        <dbReference type="Pfam" id="PF00561"/>
    </source>
</evidence>
<dbReference type="SUPFAM" id="SSF53474">
    <property type="entry name" value="alpha/beta-Hydrolases"/>
    <property type="match status" value="1"/>
</dbReference>
<evidence type="ECO:0000313" key="4">
    <source>
        <dbReference type="Proteomes" id="UP001203880"/>
    </source>
</evidence>
<keyword evidence="3" id="KW-0378">Hydrolase</keyword>
<dbReference type="PANTHER" id="PTHR12277">
    <property type="entry name" value="ALPHA/BETA HYDROLASE DOMAIN-CONTAINING PROTEIN"/>
    <property type="match status" value="1"/>
</dbReference>
<dbReference type="InterPro" id="IPR000073">
    <property type="entry name" value="AB_hydrolase_1"/>
</dbReference>
<feature type="domain" description="AB hydrolase-1" evidence="2">
    <location>
        <begin position="97"/>
        <end position="209"/>
    </location>
</feature>
<evidence type="ECO:0000256" key="1">
    <source>
        <dbReference type="SAM" id="Phobius"/>
    </source>
</evidence>
<accession>A0ABT0Q614</accession>
<keyword evidence="1" id="KW-1133">Transmembrane helix</keyword>
<dbReference type="InterPro" id="IPR029058">
    <property type="entry name" value="AB_hydrolase_fold"/>
</dbReference>
<dbReference type="Gene3D" id="3.40.50.1820">
    <property type="entry name" value="alpha/beta hydrolase"/>
    <property type="match status" value="1"/>
</dbReference>
<comment type="caution">
    <text evidence="3">The sequence shown here is derived from an EMBL/GenBank/DDBJ whole genome shotgun (WGS) entry which is preliminary data.</text>
</comment>
<keyword evidence="1" id="KW-0812">Transmembrane</keyword>